<evidence type="ECO:0000259" key="3">
    <source>
        <dbReference type="Pfam" id="PF02784"/>
    </source>
</evidence>
<keyword evidence="2" id="KW-0663">Pyridoxal phosphate</keyword>
<dbReference type="InterPro" id="IPR022644">
    <property type="entry name" value="De-COase2_N"/>
</dbReference>
<dbReference type="InterPro" id="IPR009006">
    <property type="entry name" value="Ala_racemase/Decarboxylase_C"/>
</dbReference>
<dbReference type="Proteomes" id="UP000220922">
    <property type="component" value="Unassembled WGS sequence"/>
</dbReference>
<keyword evidence="5" id="KW-1185">Reference proteome</keyword>
<dbReference type="GO" id="GO:0006527">
    <property type="term" value="P:L-arginine catabolic process"/>
    <property type="evidence" value="ECO:0007669"/>
    <property type="project" value="InterPro"/>
</dbReference>
<dbReference type="AlphaFoldDB" id="A0A2H3L801"/>
<evidence type="ECO:0000256" key="1">
    <source>
        <dbReference type="ARBA" id="ARBA00001933"/>
    </source>
</evidence>
<dbReference type="SUPFAM" id="SSF51419">
    <property type="entry name" value="PLP-binding barrel"/>
    <property type="match status" value="1"/>
</dbReference>
<dbReference type="Gene3D" id="2.40.37.10">
    <property type="entry name" value="Lyase, Ornithine Decarboxylase, Chain A, domain 1"/>
    <property type="match status" value="1"/>
</dbReference>
<accession>A0A2H3L801</accession>
<evidence type="ECO:0000256" key="2">
    <source>
        <dbReference type="ARBA" id="ARBA00022898"/>
    </source>
</evidence>
<feature type="domain" description="Orn/DAP/Arg decarboxylase 2 N-terminal" evidence="3">
    <location>
        <begin position="76"/>
        <end position="321"/>
    </location>
</feature>
<proteinExistence type="predicted"/>
<dbReference type="PANTHER" id="PTHR43295:SF9">
    <property type="entry name" value="BIOSYNTHETIC ARGININE DECARBOXYLASE"/>
    <property type="match status" value="1"/>
</dbReference>
<dbReference type="Pfam" id="PF02784">
    <property type="entry name" value="Orn_Arg_deC_N"/>
    <property type="match status" value="1"/>
</dbReference>
<dbReference type="InterPro" id="IPR029066">
    <property type="entry name" value="PLP-binding_barrel"/>
</dbReference>
<name>A0A2H3L801_9CHLR</name>
<dbReference type="SUPFAM" id="SSF50621">
    <property type="entry name" value="Alanine racemase C-terminal domain-like"/>
    <property type="match status" value="1"/>
</dbReference>
<protein>
    <submittedName>
        <fullName evidence="4">Arginine decarboxylase</fullName>
    </submittedName>
</protein>
<dbReference type="PANTHER" id="PTHR43295">
    <property type="entry name" value="ARGININE DECARBOXYLASE"/>
    <property type="match status" value="1"/>
</dbReference>
<dbReference type="EMBL" id="LYXE01000072">
    <property type="protein sequence ID" value="PDV99426.1"/>
    <property type="molecule type" value="Genomic_DNA"/>
</dbReference>
<gene>
    <name evidence="4" type="ORF">A9Q02_12335</name>
</gene>
<dbReference type="Gene3D" id="3.20.20.10">
    <property type="entry name" value="Alanine racemase"/>
    <property type="match status" value="1"/>
</dbReference>
<comment type="cofactor">
    <cofactor evidence="1">
        <name>pyridoxal 5'-phosphate</name>
        <dbReference type="ChEBI" id="CHEBI:597326"/>
    </cofactor>
</comment>
<comment type="caution">
    <text evidence="4">The sequence shown here is derived from an EMBL/GenBank/DDBJ whole genome shotgun (WGS) entry which is preliminary data.</text>
</comment>
<organism evidence="4 5">
    <name type="scientific">Candidatus Chloroploca asiatica</name>
    <dbReference type="NCBI Taxonomy" id="1506545"/>
    <lineage>
        <taxon>Bacteria</taxon>
        <taxon>Bacillati</taxon>
        <taxon>Chloroflexota</taxon>
        <taxon>Chloroflexia</taxon>
        <taxon>Chloroflexales</taxon>
        <taxon>Chloroflexineae</taxon>
        <taxon>Oscillochloridaceae</taxon>
        <taxon>Candidatus Chloroploca</taxon>
    </lineage>
</organism>
<evidence type="ECO:0000313" key="4">
    <source>
        <dbReference type="EMBL" id="PDV99426.1"/>
    </source>
</evidence>
<evidence type="ECO:0000313" key="5">
    <source>
        <dbReference type="Proteomes" id="UP000220922"/>
    </source>
</evidence>
<reference evidence="4 5" key="1">
    <citation type="submission" date="2016-05" db="EMBL/GenBank/DDBJ databases">
        <authorList>
            <person name="Lavstsen T."/>
            <person name="Jespersen J.S."/>
        </authorList>
    </citation>
    <scope>NUCLEOTIDE SEQUENCE [LARGE SCALE GENOMIC DNA]</scope>
    <source>
        <strain evidence="4 5">B7-9</strain>
    </source>
</reference>
<dbReference type="GO" id="GO:0008295">
    <property type="term" value="P:spermidine biosynthetic process"/>
    <property type="evidence" value="ECO:0007669"/>
    <property type="project" value="InterPro"/>
</dbReference>
<dbReference type="GO" id="GO:0008792">
    <property type="term" value="F:arginine decarboxylase activity"/>
    <property type="evidence" value="ECO:0007669"/>
    <property type="project" value="InterPro"/>
</dbReference>
<dbReference type="InterPro" id="IPR002985">
    <property type="entry name" value="Arg_decrbxlase"/>
</dbReference>
<sequence length="510" mass="56355">MVQLKQQTYTTYLQNQFDLDGDGALTSFMTRQRGELMLGGRVNLNVLAQQYGAPLEVVYTPQITTQVSRMQAWAAQARASSAYPGRFLYAYATKANFAAEAVETALRAGVHYETSAAADVTIARSLYRQGLLPTDRLICCNGSKEPNYLEAIRGLRLDGCTNVIPVLDDLAELEALLDTSAPLRFGVRERAAGNRDGRHPGNDRFGLTSAEIEVAAERIANSQHDLVLYHAMVGSQIEDEAHFLATLRESVAGYCRLRRRVPSLRYFNFGGGIPTAGYRLDFAFDYAGFLTRLMHEIKATCAAYDVPPPDLIGEFGRYTVATHSVYLLEVGAVKAGQPGEPDWYLINGSMMVTLPDALLVEGQEFVIFPLTDWDRPVRPVRLAGRRTCDSDDVYPRPDAPPLMLPDTGAGLVLAICGVGAYQQMISGRGGAHHCLSPEPGRVIISELDGRLQTRYVPQQDQASIMELLGYQPQRFPVPLEIERRTPVPVMARRRLAQRPSRQARASAQME</sequence>